<name>A0ABW1S4S2_9PROT</name>
<keyword evidence="1" id="KW-0472">Membrane</keyword>
<evidence type="ECO:0000313" key="3">
    <source>
        <dbReference type="Proteomes" id="UP001596303"/>
    </source>
</evidence>
<keyword evidence="1" id="KW-0812">Transmembrane</keyword>
<reference evidence="3" key="1">
    <citation type="journal article" date="2019" name="Int. J. Syst. Evol. Microbiol.">
        <title>The Global Catalogue of Microorganisms (GCM) 10K type strain sequencing project: providing services to taxonomists for standard genome sequencing and annotation.</title>
        <authorList>
            <consortium name="The Broad Institute Genomics Platform"/>
            <consortium name="The Broad Institute Genome Sequencing Center for Infectious Disease"/>
            <person name="Wu L."/>
            <person name="Ma J."/>
        </authorList>
    </citation>
    <scope>NUCLEOTIDE SEQUENCE [LARGE SCALE GENOMIC DNA]</scope>
    <source>
        <strain evidence="3">CGMCC-1.15741</strain>
    </source>
</reference>
<keyword evidence="1" id="KW-1133">Transmembrane helix</keyword>
<gene>
    <name evidence="2" type="ORF">ACFQDM_00470</name>
</gene>
<proteinExistence type="predicted"/>
<comment type="caution">
    <text evidence="2">The sequence shown here is derived from an EMBL/GenBank/DDBJ whole genome shotgun (WGS) entry which is preliminary data.</text>
</comment>
<keyword evidence="3" id="KW-1185">Reference proteome</keyword>
<dbReference type="Proteomes" id="UP001596303">
    <property type="component" value="Unassembled WGS sequence"/>
</dbReference>
<evidence type="ECO:0000313" key="2">
    <source>
        <dbReference type="EMBL" id="MFC6196526.1"/>
    </source>
</evidence>
<protein>
    <submittedName>
        <fullName evidence="2">Uncharacterized protein</fullName>
    </submittedName>
</protein>
<feature type="transmembrane region" description="Helical" evidence="1">
    <location>
        <begin position="6"/>
        <end position="32"/>
    </location>
</feature>
<evidence type="ECO:0000256" key="1">
    <source>
        <dbReference type="SAM" id="Phobius"/>
    </source>
</evidence>
<dbReference type="RefSeq" id="WP_377374022.1">
    <property type="nucleotide sequence ID" value="NZ_JBHSSW010000001.1"/>
</dbReference>
<sequence>MENEWFGMAASAAGGGLFGVIGTALGRIAGYFEKRQEQKFEMARWGHETDLLRLQMDAKREETEAEIALTQAQGSWDGLAASLNAEASIPDSYK</sequence>
<accession>A0ABW1S4S2</accession>
<organism evidence="2 3">
    <name type="scientific">Ponticaulis profundi</name>
    <dbReference type="NCBI Taxonomy" id="2665222"/>
    <lineage>
        <taxon>Bacteria</taxon>
        <taxon>Pseudomonadati</taxon>
        <taxon>Pseudomonadota</taxon>
        <taxon>Alphaproteobacteria</taxon>
        <taxon>Hyphomonadales</taxon>
        <taxon>Hyphomonadaceae</taxon>
        <taxon>Ponticaulis</taxon>
    </lineage>
</organism>
<dbReference type="EMBL" id="JBHSSW010000001">
    <property type="protein sequence ID" value="MFC6196526.1"/>
    <property type="molecule type" value="Genomic_DNA"/>
</dbReference>